<organism evidence="1 2">
    <name type="scientific">Phytophthora nicotianae P1569</name>
    <dbReference type="NCBI Taxonomy" id="1317065"/>
    <lineage>
        <taxon>Eukaryota</taxon>
        <taxon>Sar</taxon>
        <taxon>Stramenopiles</taxon>
        <taxon>Oomycota</taxon>
        <taxon>Peronosporomycetes</taxon>
        <taxon>Peronosporales</taxon>
        <taxon>Peronosporaceae</taxon>
        <taxon>Phytophthora</taxon>
    </lineage>
</organism>
<comment type="caution">
    <text evidence="1">The sequence shown here is derived from an EMBL/GenBank/DDBJ whole genome shotgun (WGS) entry which is preliminary data.</text>
</comment>
<sequence length="79" mass="9151">MDVEEEREFLCLHDMTDFLGKNLLPAPSKAKDSMRGSEAVPELTAWIDDRFECFRSCLARGDHEEAAHIKNHFQFNHES</sequence>
<keyword evidence="2" id="KW-1185">Reference proteome</keyword>
<dbReference type="HOGENOM" id="CLU_2611252_0_0_1"/>
<dbReference type="AlphaFoldDB" id="V9EJF2"/>
<evidence type="ECO:0000313" key="1">
    <source>
        <dbReference type="EMBL" id="ETI39350.1"/>
    </source>
</evidence>
<protein>
    <submittedName>
        <fullName evidence="1">Uncharacterized protein</fullName>
    </submittedName>
</protein>
<gene>
    <name evidence="1" type="ORF">F443_15059</name>
</gene>
<dbReference type="EMBL" id="ANIZ01002628">
    <property type="protein sequence ID" value="ETI39350.1"/>
    <property type="molecule type" value="Genomic_DNA"/>
</dbReference>
<accession>V9EJF2</accession>
<name>V9EJF2_PHYNI</name>
<dbReference type="Proteomes" id="UP000018721">
    <property type="component" value="Unassembled WGS sequence"/>
</dbReference>
<evidence type="ECO:0000313" key="2">
    <source>
        <dbReference type="Proteomes" id="UP000018721"/>
    </source>
</evidence>
<proteinExistence type="predicted"/>
<reference evidence="1 2" key="1">
    <citation type="submission" date="2013-11" db="EMBL/GenBank/DDBJ databases">
        <title>The Genome Sequence of Phytophthora parasitica P1569.</title>
        <authorList>
            <consortium name="The Broad Institute Genomics Platform"/>
            <person name="Russ C."/>
            <person name="Tyler B."/>
            <person name="Panabieres F."/>
            <person name="Shan W."/>
            <person name="Tripathy S."/>
            <person name="Grunwald N."/>
            <person name="Machado M."/>
            <person name="Johnson C.S."/>
            <person name="Arredondo F."/>
            <person name="Hong C."/>
            <person name="Coffey M."/>
            <person name="Young S.K."/>
            <person name="Zeng Q."/>
            <person name="Gargeya S."/>
            <person name="Fitzgerald M."/>
            <person name="Abouelleil A."/>
            <person name="Alvarado L."/>
            <person name="Chapman S.B."/>
            <person name="Gainer-Dewar J."/>
            <person name="Goldberg J."/>
            <person name="Griggs A."/>
            <person name="Gujja S."/>
            <person name="Hansen M."/>
            <person name="Howarth C."/>
            <person name="Imamovic A."/>
            <person name="Ireland A."/>
            <person name="Larimer J."/>
            <person name="McCowan C."/>
            <person name="Murphy C."/>
            <person name="Pearson M."/>
            <person name="Poon T.W."/>
            <person name="Priest M."/>
            <person name="Roberts A."/>
            <person name="Saif S."/>
            <person name="Shea T."/>
            <person name="Sykes S."/>
            <person name="Wortman J."/>
            <person name="Nusbaum C."/>
            <person name="Birren B."/>
        </authorList>
    </citation>
    <scope>NUCLEOTIDE SEQUENCE [LARGE SCALE GENOMIC DNA]</scope>
    <source>
        <strain evidence="1 2">P1569</strain>
    </source>
</reference>